<dbReference type="InterPro" id="IPR018839">
    <property type="entry name" value="Tscrpt-silencing_Clr2_C"/>
</dbReference>
<proteinExistence type="predicted"/>
<dbReference type="GO" id="GO:0031934">
    <property type="term" value="C:mating-type region heterochromatin"/>
    <property type="evidence" value="ECO:0007669"/>
    <property type="project" value="TreeGrafter"/>
</dbReference>
<feature type="compositionally biased region" description="Acidic residues" evidence="1">
    <location>
        <begin position="533"/>
        <end position="560"/>
    </location>
</feature>
<evidence type="ECO:0000256" key="1">
    <source>
        <dbReference type="SAM" id="MobiDB-lite"/>
    </source>
</evidence>
<evidence type="ECO:0008006" key="6">
    <source>
        <dbReference type="Google" id="ProtNLM"/>
    </source>
</evidence>
<dbReference type="InParanoid" id="D8Q1J0"/>
<dbReference type="HOGENOM" id="CLU_013221_0_0_1"/>
<dbReference type="GO" id="GO:0033553">
    <property type="term" value="C:rDNA heterochromatin"/>
    <property type="evidence" value="ECO:0007669"/>
    <property type="project" value="TreeGrafter"/>
</dbReference>
<dbReference type="Pfam" id="PF10383">
    <property type="entry name" value="Clr2"/>
    <property type="match status" value="1"/>
</dbReference>
<feature type="region of interest" description="Disordered" evidence="1">
    <location>
        <begin position="532"/>
        <end position="560"/>
    </location>
</feature>
<dbReference type="PANTHER" id="PTHR38046:SF1">
    <property type="entry name" value="CRYPTIC LOCI REGULATOR 2"/>
    <property type="match status" value="1"/>
</dbReference>
<feature type="domain" description="Cryptic loci regulator 2 C-terminal" evidence="2">
    <location>
        <begin position="261"/>
        <end position="466"/>
    </location>
</feature>
<dbReference type="AlphaFoldDB" id="D8Q1J0"/>
<dbReference type="GO" id="GO:0030466">
    <property type="term" value="P:silent mating-type cassette heterochromatin formation"/>
    <property type="evidence" value="ECO:0007669"/>
    <property type="project" value="TreeGrafter"/>
</dbReference>
<organism evidence="5">
    <name type="scientific">Schizophyllum commune (strain H4-8 / FGSC 9210)</name>
    <name type="common">Split gill fungus</name>
    <dbReference type="NCBI Taxonomy" id="578458"/>
    <lineage>
        <taxon>Eukaryota</taxon>
        <taxon>Fungi</taxon>
        <taxon>Dikarya</taxon>
        <taxon>Basidiomycota</taxon>
        <taxon>Agaricomycotina</taxon>
        <taxon>Agaricomycetes</taxon>
        <taxon>Agaricomycetidae</taxon>
        <taxon>Agaricales</taxon>
        <taxon>Schizophyllaceae</taxon>
        <taxon>Schizophyllum</taxon>
    </lineage>
</organism>
<dbReference type="GO" id="GO:0070824">
    <property type="term" value="C:SHREC complex"/>
    <property type="evidence" value="ECO:0007669"/>
    <property type="project" value="InterPro"/>
</dbReference>
<dbReference type="PANTHER" id="PTHR38046">
    <property type="entry name" value="CRYPTIC LOCI REGULATOR 2"/>
    <property type="match status" value="1"/>
</dbReference>
<evidence type="ECO:0000313" key="5">
    <source>
        <dbReference type="Proteomes" id="UP000007431"/>
    </source>
</evidence>
<feature type="region of interest" description="Disordered" evidence="1">
    <location>
        <begin position="362"/>
        <end position="430"/>
    </location>
</feature>
<dbReference type="STRING" id="578458.D8Q1J0"/>
<evidence type="ECO:0000313" key="4">
    <source>
        <dbReference type="EMBL" id="EFI98513.1"/>
    </source>
</evidence>
<dbReference type="Pfam" id="PF16761">
    <property type="entry name" value="Clr2_transil"/>
    <property type="match status" value="1"/>
</dbReference>
<feature type="domain" description="Cryptic loci regulator 2 N-terminal" evidence="3">
    <location>
        <begin position="23"/>
        <end position="56"/>
    </location>
</feature>
<dbReference type="InterPro" id="IPR038986">
    <property type="entry name" value="Clr2"/>
</dbReference>
<dbReference type="eggNOG" id="ENOG502S16G">
    <property type="taxonomic scope" value="Eukaryota"/>
</dbReference>
<accession>D8Q1J0</accession>
<dbReference type="InterPro" id="IPR031915">
    <property type="entry name" value="Clr2_N"/>
</dbReference>
<reference evidence="4 5" key="1">
    <citation type="journal article" date="2010" name="Nat. Biotechnol.">
        <title>Genome sequence of the model mushroom Schizophyllum commune.</title>
        <authorList>
            <person name="Ohm R.A."/>
            <person name="de Jong J.F."/>
            <person name="Lugones L.G."/>
            <person name="Aerts A."/>
            <person name="Kothe E."/>
            <person name="Stajich J.E."/>
            <person name="de Vries R.P."/>
            <person name="Record E."/>
            <person name="Levasseur A."/>
            <person name="Baker S.E."/>
            <person name="Bartholomew K.A."/>
            <person name="Coutinho P.M."/>
            <person name="Erdmann S."/>
            <person name="Fowler T.J."/>
            <person name="Gathman A.C."/>
            <person name="Lombard V."/>
            <person name="Henrissat B."/>
            <person name="Knabe N."/>
            <person name="Kuees U."/>
            <person name="Lilly W.W."/>
            <person name="Lindquist E."/>
            <person name="Lucas S."/>
            <person name="Magnuson J.K."/>
            <person name="Piumi F."/>
            <person name="Raudaskoski M."/>
            <person name="Salamov A."/>
            <person name="Schmutz J."/>
            <person name="Schwarze F.W.M.R."/>
            <person name="vanKuyk P.A."/>
            <person name="Horton J.S."/>
            <person name="Grigoriev I.V."/>
            <person name="Woesten H.A.B."/>
        </authorList>
    </citation>
    <scope>NUCLEOTIDE SEQUENCE [LARGE SCALE GENOMIC DNA]</scope>
    <source>
        <strain evidence="5">H4-8 / FGSC 9210</strain>
    </source>
</reference>
<dbReference type="Proteomes" id="UP000007431">
    <property type="component" value="Unassembled WGS sequence"/>
</dbReference>
<dbReference type="VEuPathDB" id="FungiDB:SCHCODRAFT_02573048"/>
<name>D8Q1J0_SCHCM</name>
<gene>
    <name evidence="4" type="ORF">SCHCODRAFT_256921</name>
</gene>
<dbReference type="EMBL" id="GL377305">
    <property type="protein sequence ID" value="EFI98513.1"/>
    <property type="molecule type" value="Genomic_DNA"/>
</dbReference>
<keyword evidence="5" id="KW-1185">Reference proteome</keyword>
<evidence type="ECO:0000259" key="3">
    <source>
        <dbReference type="Pfam" id="PF16761"/>
    </source>
</evidence>
<feature type="region of interest" description="Disordered" evidence="1">
    <location>
        <begin position="179"/>
        <end position="236"/>
    </location>
</feature>
<feature type="compositionally biased region" description="Low complexity" evidence="1">
    <location>
        <begin position="379"/>
        <end position="413"/>
    </location>
</feature>
<protein>
    <recommendedName>
        <fullName evidence="6">Cryptic loci regulator 2 N-terminal domain-containing protein</fullName>
    </recommendedName>
</protein>
<evidence type="ECO:0000259" key="2">
    <source>
        <dbReference type="Pfam" id="PF10383"/>
    </source>
</evidence>
<sequence>MYLFGGRRGPFSFVQTAHRRAGSTSRYRSINEFIPHAHWLMSDPTMNTANCICKYCQRTPQRLITQTMTQANVLPARGSGGMYAGKPKVARLRNMPQKPAAATRLHVSVQRPLKPLRPSSGVDRTPMNQDRNHDLRVLHASAHRRRFKRWFRDGEIIAGEHSYFWTPTDEWEFRYHAPAHRSGSGSRDKSKERGASAPGSLQAALNAAAANNERVERETSRAPSQDAAGVEPDMPADELDEVRTRILGDERPGKAHTQVRYQGLWWGPERIWVDDLVRLKVPRQALAPHGAPHIYAPAPPSAHVVEIARARNVPLPPEQMGAIARSVFMRLSALVVVEYERGGKRTKECRAVGELYELADEGYEEPEPALRAQEKVPESGSQQPPQAATSQAGPSQAGPSQANPPNADPPSNATAKPAPGDVLSGPLWNDRFPLPPPPAAYRWRRITHPGFEAVVSLPVLSGRYYPGILQHPLLRDEMERVMSEMDAASPLLELEGLTSAFSCALEPFKFKQVREQQLVAADQVAREVLASYGEEEEEEEEGNAMEVDEVGDVEMGDAGP</sequence>
<feature type="compositionally biased region" description="Low complexity" evidence="1">
    <location>
        <begin position="203"/>
        <end position="212"/>
    </location>
</feature>